<reference evidence="3" key="2">
    <citation type="submission" date="2019-09" db="UniProtKB">
        <authorList>
            <consortium name="WormBaseParasite"/>
        </authorList>
    </citation>
    <scope>IDENTIFICATION</scope>
</reference>
<accession>A0A183FJA8</accession>
<keyword evidence="2" id="KW-1185">Reference proteome</keyword>
<dbReference type="EMBL" id="UZAH01025810">
    <property type="protein sequence ID" value="VDO70872.1"/>
    <property type="molecule type" value="Genomic_DNA"/>
</dbReference>
<accession>A0A3P8BG31</accession>
<gene>
    <name evidence="1" type="ORF">HPBE_LOCUS7081</name>
</gene>
<dbReference type="AlphaFoldDB" id="A0A183FJA8"/>
<sequence length="103" mass="11073">MASAQKPTVPSSTAILSPADKNFIKKKKLSIAQKSLLSMKISPDIVIGQDLINQIILYEAPIMRLPSGLILTPAIFGHTISGANRTGNVQLSTIVKHYQDTSS</sequence>
<name>A0A183FJA8_HELPZ</name>
<evidence type="ECO:0000313" key="1">
    <source>
        <dbReference type="EMBL" id="VDO70872.1"/>
    </source>
</evidence>
<proteinExistence type="predicted"/>
<dbReference type="WBParaSite" id="HPBE_0000708001-mRNA-1">
    <property type="protein sequence ID" value="HPBE_0000708001-mRNA-1"/>
    <property type="gene ID" value="HPBE_0000708001"/>
</dbReference>
<protein>
    <submittedName>
        <fullName evidence="3">SET domain-containing protein</fullName>
    </submittedName>
</protein>
<evidence type="ECO:0000313" key="3">
    <source>
        <dbReference type="WBParaSite" id="HPBE_0000708001-mRNA-1"/>
    </source>
</evidence>
<organism evidence="2 3">
    <name type="scientific">Heligmosomoides polygyrus</name>
    <name type="common">Parasitic roundworm</name>
    <dbReference type="NCBI Taxonomy" id="6339"/>
    <lineage>
        <taxon>Eukaryota</taxon>
        <taxon>Metazoa</taxon>
        <taxon>Ecdysozoa</taxon>
        <taxon>Nematoda</taxon>
        <taxon>Chromadorea</taxon>
        <taxon>Rhabditida</taxon>
        <taxon>Rhabditina</taxon>
        <taxon>Rhabditomorpha</taxon>
        <taxon>Strongyloidea</taxon>
        <taxon>Heligmosomidae</taxon>
        <taxon>Heligmosomoides</taxon>
    </lineage>
</organism>
<evidence type="ECO:0000313" key="2">
    <source>
        <dbReference type="Proteomes" id="UP000050761"/>
    </source>
</evidence>
<dbReference type="OrthoDB" id="5863279at2759"/>
<reference evidence="1 2" key="1">
    <citation type="submission" date="2018-11" db="EMBL/GenBank/DDBJ databases">
        <authorList>
            <consortium name="Pathogen Informatics"/>
        </authorList>
    </citation>
    <scope>NUCLEOTIDE SEQUENCE [LARGE SCALE GENOMIC DNA]</scope>
</reference>
<dbReference type="Proteomes" id="UP000050761">
    <property type="component" value="Unassembled WGS sequence"/>
</dbReference>